<dbReference type="InterPro" id="IPR011703">
    <property type="entry name" value="ATPase_AAA-3"/>
</dbReference>
<evidence type="ECO:0000313" key="6">
    <source>
        <dbReference type="EMBL" id="QDU43358.1"/>
    </source>
</evidence>
<dbReference type="FunFam" id="3.40.50.300:FF:000640">
    <property type="entry name" value="MoxR family ATPase"/>
    <property type="match status" value="1"/>
</dbReference>
<dbReference type="GO" id="GO:0016887">
    <property type="term" value="F:ATP hydrolysis activity"/>
    <property type="evidence" value="ECO:0007669"/>
    <property type="project" value="InterPro"/>
</dbReference>
<keyword evidence="2" id="KW-0067">ATP-binding</keyword>
<gene>
    <name evidence="6" type="ORF">Mal52_18300</name>
</gene>
<dbReference type="Pfam" id="PF17863">
    <property type="entry name" value="AAA_lid_2"/>
    <property type="match status" value="1"/>
</dbReference>
<evidence type="ECO:0000256" key="3">
    <source>
        <dbReference type="ARBA" id="ARBA00061607"/>
    </source>
</evidence>
<evidence type="ECO:0000313" key="7">
    <source>
        <dbReference type="Proteomes" id="UP000319383"/>
    </source>
</evidence>
<dbReference type="InterPro" id="IPR001270">
    <property type="entry name" value="ClpA/B"/>
</dbReference>
<accession>A0A517ZLK9</accession>
<dbReference type="Gene3D" id="1.10.8.80">
    <property type="entry name" value="Magnesium chelatase subunit I, C-Terminal domain"/>
    <property type="match status" value="1"/>
</dbReference>
<dbReference type="InterPro" id="IPR041628">
    <property type="entry name" value="ChlI/MoxR_AAA_lid"/>
</dbReference>
<dbReference type="GO" id="GO:0005524">
    <property type="term" value="F:ATP binding"/>
    <property type="evidence" value="ECO:0007669"/>
    <property type="project" value="UniProtKB-KW"/>
</dbReference>
<dbReference type="RefSeq" id="WP_145380582.1">
    <property type="nucleotide sequence ID" value="NZ_CP036270.1"/>
</dbReference>
<dbReference type="SUPFAM" id="SSF52540">
    <property type="entry name" value="P-loop containing nucleoside triphosphate hydrolases"/>
    <property type="match status" value="1"/>
</dbReference>
<evidence type="ECO:0000256" key="4">
    <source>
        <dbReference type="SAM" id="MobiDB-lite"/>
    </source>
</evidence>
<name>A0A517ZLK9_9PLAN</name>
<dbReference type="PANTHER" id="PTHR42759">
    <property type="entry name" value="MOXR FAMILY PROTEIN"/>
    <property type="match status" value="1"/>
</dbReference>
<organism evidence="6 7">
    <name type="scientific">Symmachiella dynata</name>
    <dbReference type="NCBI Taxonomy" id="2527995"/>
    <lineage>
        <taxon>Bacteria</taxon>
        <taxon>Pseudomonadati</taxon>
        <taxon>Planctomycetota</taxon>
        <taxon>Planctomycetia</taxon>
        <taxon>Planctomycetales</taxon>
        <taxon>Planctomycetaceae</taxon>
        <taxon>Symmachiella</taxon>
    </lineage>
</organism>
<dbReference type="Pfam" id="PF07726">
    <property type="entry name" value="AAA_3"/>
    <property type="match status" value="1"/>
</dbReference>
<evidence type="ECO:0000256" key="1">
    <source>
        <dbReference type="ARBA" id="ARBA00022741"/>
    </source>
</evidence>
<evidence type="ECO:0000256" key="2">
    <source>
        <dbReference type="ARBA" id="ARBA00022840"/>
    </source>
</evidence>
<dbReference type="EMBL" id="CP036276">
    <property type="protein sequence ID" value="QDU43358.1"/>
    <property type="molecule type" value="Genomic_DNA"/>
</dbReference>
<feature type="region of interest" description="Disordered" evidence="4">
    <location>
        <begin position="1"/>
        <end position="21"/>
    </location>
</feature>
<dbReference type="OrthoDB" id="9773454at2"/>
<protein>
    <submittedName>
        <fullName evidence="6">ATPase family associated with various cellular activities (AAA)</fullName>
    </submittedName>
</protein>
<keyword evidence="1" id="KW-0547">Nucleotide-binding</keyword>
<dbReference type="InterPro" id="IPR050764">
    <property type="entry name" value="CbbQ/NirQ/NorQ/GpvN"/>
</dbReference>
<dbReference type="AlphaFoldDB" id="A0A517ZLK9"/>
<reference evidence="6 7" key="1">
    <citation type="submission" date="2019-02" db="EMBL/GenBank/DDBJ databases">
        <title>Deep-cultivation of Planctomycetes and their phenomic and genomic characterization uncovers novel biology.</title>
        <authorList>
            <person name="Wiegand S."/>
            <person name="Jogler M."/>
            <person name="Boedeker C."/>
            <person name="Pinto D."/>
            <person name="Vollmers J."/>
            <person name="Rivas-Marin E."/>
            <person name="Kohn T."/>
            <person name="Peeters S.H."/>
            <person name="Heuer A."/>
            <person name="Rast P."/>
            <person name="Oberbeckmann S."/>
            <person name="Bunk B."/>
            <person name="Jeske O."/>
            <person name="Meyerdierks A."/>
            <person name="Storesund J.E."/>
            <person name="Kallscheuer N."/>
            <person name="Luecker S."/>
            <person name="Lage O.M."/>
            <person name="Pohl T."/>
            <person name="Merkel B.J."/>
            <person name="Hornburger P."/>
            <person name="Mueller R.-W."/>
            <person name="Bruemmer F."/>
            <person name="Labrenz M."/>
            <person name="Spormann A.M."/>
            <person name="Op den Camp H."/>
            <person name="Overmann J."/>
            <person name="Amann R."/>
            <person name="Jetten M.S.M."/>
            <person name="Mascher T."/>
            <person name="Medema M.H."/>
            <person name="Devos D.P."/>
            <person name="Kaster A.-K."/>
            <person name="Ovreas L."/>
            <person name="Rohde M."/>
            <person name="Galperin M.Y."/>
            <person name="Jogler C."/>
        </authorList>
    </citation>
    <scope>NUCLEOTIDE SEQUENCE [LARGE SCALE GENOMIC DNA]</scope>
    <source>
        <strain evidence="6 7">Mal52</strain>
    </source>
</reference>
<dbReference type="Gene3D" id="3.40.50.300">
    <property type="entry name" value="P-loop containing nucleotide triphosphate hydrolases"/>
    <property type="match status" value="1"/>
</dbReference>
<dbReference type="CDD" id="cd00009">
    <property type="entry name" value="AAA"/>
    <property type="match status" value="1"/>
</dbReference>
<proteinExistence type="inferred from homology"/>
<dbReference type="InterPro" id="IPR003593">
    <property type="entry name" value="AAA+_ATPase"/>
</dbReference>
<dbReference type="SMART" id="SM00382">
    <property type="entry name" value="AAA"/>
    <property type="match status" value="1"/>
</dbReference>
<keyword evidence="7" id="KW-1185">Reference proteome</keyword>
<sequence>MDRENVGTADATVDGDRDSERLVPPHELEEARATLQRLLSGLKRAILGQEELLELVVIALMARGHMLLEGLPGLGKTELIKSLSKLLGLDFRRLQFTPDLLPSDIVGSPILEENQQGSRSLVFHKGPIFANLVLADEINRASPKTQSALLEAMQERRVTVLGETHPLPLPFFVLATQNPIELEGTYPLPEAQLDRFTFKLSVNNVSSETLQEIITTRSHGQPPELSPVVSAMELETLFDKVDAIHLPRAVSGYIARLVTATHPDRADAPETVRKFVKFGASPRAAIALAGTSRAAALLAGKPNVGFDEVKKVAVSVLGHRLILDYAARLEGWTPAKMIQSLLDAVPEVGRDLPEDLSPAS</sequence>
<dbReference type="PRINTS" id="PR00300">
    <property type="entry name" value="CLPPROTEASEA"/>
</dbReference>
<dbReference type="KEGG" id="sdyn:Mal52_18300"/>
<dbReference type="PANTHER" id="PTHR42759:SF1">
    <property type="entry name" value="MAGNESIUM-CHELATASE SUBUNIT CHLD"/>
    <property type="match status" value="1"/>
</dbReference>
<comment type="similarity">
    <text evidence="3">Belongs to the MoxR family.</text>
</comment>
<evidence type="ECO:0000259" key="5">
    <source>
        <dbReference type="SMART" id="SM00382"/>
    </source>
</evidence>
<dbReference type="PIRSF" id="PIRSF002849">
    <property type="entry name" value="AAA_ATPase_chaperone_MoxR_prd"/>
    <property type="match status" value="1"/>
</dbReference>
<feature type="domain" description="AAA+ ATPase" evidence="5">
    <location>
        <begin position="62"/>
        <end position="206"/>
    </location>
</feature>
<dbReference type="InterPro" id="IPR027417">
    <property type="entry name" value="P-loop_NTPase"/>
</dbReference>
<dbReference type="Proteomes" id="UP000319383">
    <property type="component" value="Chromosome"/>
</dbReference>